<dbReference type="PANTHER" id="PTHR42842:SF3">
    <property type="entry name" value="FAD_NAD(P)-BINDING OXIDOREDUCTASE FAMILY PROTEIN"/>
    <property type="match status" value="1"/>
</dbReference>
<dbReference type="PANTHER" id="PTHR42842">
    <property type="entry name" value="FAD/NAD(P)-BINDING OXIDOREDUCTASE"/>
    <property type="match status" value="1"/>
</dbReference>
<dbReference type="EMBL" id="WNKU01000003">
    <property type="protein sequence ID" value="MTV48321.1"/>
    <property type="molecule type" value="Genomic_DNA"/>
</dbReference>
<protein>
    <recommendedName>
        <fullName evidence="1">FAD-dependent protein C-terminal domain-containing protein</fullName>
    </recommendedName>
</protein>
<dbReference type="AlphaFoldDB" id="A0A6I3SHK1"/>
<evidence type="ECO:0000313" key="2">
    <source>
        <dbReference type="EMBL" id="MTV48321.1"/>
    </source>
</evidence>
<dbReference type="SUPFAM" id="SSF51905">
    <property type="entry name" value="FAD/NAD(P)-binding domain"/>
    <property type="match status" value="1"/>
</dbReference>
<dbReference type="InterPro" id="IPR049516">
    <property type="entry name" value="FAD-depend_C"/>
</dbReference>
<comment type="caution">
    <text evidence="2">The sequence shown here is derived from an EMBL/GenBank/DDBJ whole genome shotgun (WGS) entry which is preliminary data.</text>
</comment>
<dbReference type="PIRSF" id="PIRSF038984">
    <property type="entry name" value="FAD_binding_protein"/>
    <property type="match status" value="1"/>
</dbReference>
<name>A0A6I3SHK1_HELMO</name>
<feature type="domain" description="FAD-dependent protein C-terminal" evidence="1">
    <location>
        <begin position="336"/>
        <end position="534"/>
    </location>
</feature>
<dbReference type="Gene3D" id="3.30.70.2700">
    <property type="match status" value="1"/>
</dbReference>
<dbReference type="InterPro" id="IPR036188">
    <property type="entry name" value="FAD/NAD-bd_sf"/>
</dbReference>
<reference evidence="2 3" key="1">
    <citation type="submission" date="2019-11" db="EMBL/GenBank/DDBJ databases">
        <title>Whole-genome sequence of a the green, strictly anaerobic photosynthetic bacterium Heliobacillus mobilis DSM 6151.</title>
        <authorList>
            <person name="Kyndt J.A."/>
            <person name="Meyer T.E."/>
        </authorList>
    </citation>
    <scope>NUCLEOTIDE SEQUENCE [LARGE SCALE GENOMIC DNA]</scope>
    <source>
        <strain evidence="2 3">DSM 6151</strain>
    </source>
</reference>
<evidence type="ECO:0000259" key="1">
    <source>
        <dbReference type="Pfam" id="PF21688"/>
    </source>
</evidence>
<dbReference type="InterPro" id="IPR028348">
    <property type="entry name" value="FAD-binding_protein"/>
</dbReference>
<accession>A0A6I3SHK1</accession>
<sequence length="590" mass="63572">MKIRIANLRAGLSEDTGRLLPKAAKRLGLKPGQIAELNIIREAVDARKKADIRFVYTVEVLLKADVKIPSGIVEKDSQIAIVKEEKVKPLLRGNEPLTSRPIVVGAGPCGYFAALKLAEAGYRPILLERGYDVDRRTEDVRRFWETGELQVNSNVQFGEGGAGTFSDGKLTTRTHDPRITEVFERLAEAGAPQEILYKAKPHVGTDVLRQVVRNLRKRLEEQGGEVFFGAQVDELILEKTALGRRVAGVKLTKESELMAEHLNKHANQKGLTKFSAGSSDAGGLSTKSLPVGSLLVDSPSESREIPAEIVVLAIGHSARDTVKNLYHQDVPMQAKPFAIGLRVEHPQELIDRSQYGEMAGHERLGVADYQLHTKIQEAGRTVFSFCMCPGGTVVAAASEEGGVVTNGMSEYARDTGVANSALVVSVGPEDFPSPGPLGGAEFQRIWERKAFELGGSNYRAPAQTVGDFLADQKGDLTGALVTPTYQPDVTAANLHASLPKEVGEALQAGLKNFGRKIQGFDMAQAVLTGVETRTSAPWRILRDESLQSPDLHGLYPAGEGAGYAGGIVSAAVDGLRVADAIISTYRLVEA</sequence>
<gene>
    <name evidence="2" type="ORF">GJ688_04895</name>
</gene>
<proteinExistence type="predicted"/>
<organism evidence="2 3">
    <name type="scientific">Heliobacterium mobile</name>
    <name type="common">Heliobacillus mobilis</name>
    <dbReference type="NCBI Taxonomy" id="28064"/>
    <lineage>
        <taxon>Bacteria</taxon>
        <taxon>Bacillati</taxon>
        <taxon>Bacillota</taxon>
        <taxon>Clostridia</taxon>
        <taxon>Eubacteriales</taxon>
        <taxon>Heliobacteriaceae</taxon>
        <taxon>Heliobacterium</taxon>
    </lineage>
</organism>
<dbReference type="Pfam" id="PF21688">
    <property type="entry name" value="FAD-depend_C"/>
    <property type="match status" value="1"/>
</dbReference>
<evidence type="ECO:0000313" key="3">
    <source>
        <dbReference type="Proteomes" id="UP000430670"/>
    </source>
</evidence>
<keyword evidence="3" id="KW-1185">Reference proteome</keyword>
<dbReference type="Proteomes" id="UP000430670">
    <property type="component" value="Unassembled WGS sequence"/>
</dbReference>
<dbReference type="OrthoDB" id="9772594at2"/>
<dbReference type="Gene3D" id="3.50.50.60">
    <property type="entry name" value="FAD/NAD(P)-binding domain"/>
    <property type="match status" value="3"/>
</dbReference>